<evidence type="ECO:0000256" key="3">
    <source>
        <dbReference type="ARBA" id="ARBA00022452"/>
    </source>
</evidence>
<evidence type="ECO:0000259" key="14">
    <source>
        <dbReference type="Pfam" id="PF07715"/>
    </source>
</evidence>
<dbReference type="GO" id="GO:0015344">
    <property type="term" value="F:siderophore uptake transmembrane transporter activity"/>
    <property type="evidence" value="ECO:0007669"/>
    <property type="project" value="TreeGrafter"/>
</dbReference>
<comment type="similarity">
    <text evidence="10 11">Belongs to the TonB-dependent receptor family.</text>
</comment>
<dbReference type="PROSITE" id="PS52016">
    <property type="entry name" value="TONB_DEPENDENT_REC_3"/>
    <property type="match status" value="1"/>
</dbReference>
<feature type="signal peptide" evidence="12">
    <location>
        <begin position="1"/>
        <end position="20"/>
    </location>
</feature>
<dbReference type="Gene3D" id="2.170.130.10">
    <property type="entry name" value="TonB-dependent receptor, plug domain"/>
    <property type="match status" value="1"/>
</dbReference>
<keyword evidence="9 10" id="KW-0998">Cell outer membrane</keyword>
<feature type="domain" description="TonB-dependent receptor-like beta-barrel" evidence="13">
    <location>
        <begin position="335"/>
        <end position="818"/>
    </location>
</feature>
<evidence type="ECO:0000313" key="16">
    <source>
        <dbReference type="Proteomes" id="UP001207408"/>
    </source>
</evidence>
<accession>A0AAE3SM24</accession>
<feature type="domain" description="TonB-dependent receptor plug" evidence="14">
    <location>
        <begin position="85"/>
        <end position="203"/>
    </location>
</feature>
<protein>
    <submittedName>
        <fullName evidence="15">TonB-dependent receptor</fullName>
    </submittedName>
</protein>
<dbReference type="Pfam" id="PF00593">
    <property type="entry name" value="TonB_dep_Rec_b-barrel"/>
    <property type="match status" value="1"/>
</dbReference>
<evidence type="ECO:0000256" key="1">
    <source>
        <dbReference type="ARBA" id="ARBA00004571"/>
    </source>
</evidence>
<evidence type="ECO:0000259" key="13">
    <source>
        <dbReference type="Pfam" id="PF00593"/>
    </source>
</evidence>
<dbReference type="Gene3D" id="2.40.170.20">
    <property type="entry name" value="TonB-dependent receptor, beta-barrel domain"/>
    <property type="match status" value="1"/>
</dbReference>
<keyword evidence="6 11" id="KW-0798">TonB box</keyword>
<evidence type="ECO:0000256" key="5">
    <source>
        <dbReference type="ARBA" id="ARBA00022729"/>
    </source>
</evidence>
<evidence type="ECO:0000256" key="11">
    <source>
        <dbReference type="RuleBase" id="RU003357"/>
    </source>
</evidence>
<evidence type="ECO:0000313" key="15">
    <source>
        <dbReference type="EMBL" id="MCW3808044.1"/>
    </source>
</evidence>
<dbReference type="Proteomes" id="UP001207408">
    <property type="component" value="Unassembled WGS sequence"/>
</dbReference>
<evidence type="ECO:0000256" key="8">
    <source>
        <dbReference type="ARBA" id="ARBA00023170"/>
    </source>
</evidence>
<dbReference type="PANTHER" id="PTHR30069:SF29">
    <property type="entry name" value="HEMOGLOBIN AND HEMOGLOBIN-HAPTOGLOBIN-BINDING PROTEIN 1-RELATED"/>
    <property type="match status" value="1"/>
</dbReference>
<dbReference type="GO" id="GO:0009279">
    <property type="term" value="C:cell outer membrane"/>
    <property type="evidence" value="ECO:0007669"/>
    <property type="project" value="UniProtKB-SubCell"/>
</dbReference>
<dbReference type="EMBL" id="JAPDPI010000082">
    <property type="protein sequence ID" value="MCW3808044.1"/>
    <property type="molecule type" value="Genomic_DNA"/>
</dbReference>
<comment type="caution">
    <text evidence="15">The sequence shown here is derived from an EMBL/GenBank/DDBJ whole genome shotgun (WGS) entry which is preliminary data.</text>
</comment>
<dbReference type="InterPro" id="IPR012910">
    <property type="entry name" value="Plug_dom"/>
</dbReference>
<evidence type="ECO:0000256" key="12">
    <source>
        <dbReference type="SAM" id="SignalP"/>
    </source>
</evidence>
<dbReference type="InterPro" id="IPR039426">
    <property type="entry name" value="TonB-dep_rcpt-like"/>
</dbReference>
<proteinExistence type="inferred from homology"/>
<dbReference type="InterPro" id="IPR036942">
    <property type="entry name" value="Beta-barrel_TonB_sf"/>
</dbReference>
<dbReference type="GO" id="GO:0044718">
    <property type="term" value="P:siderophore transmembrane transport"/>
    <property type="evidence" value="ECO:0007669"/>
    <property type="project" value="TreeGrafter"/>
</dbReference>
<comment type="subcellular location">
    <subcellularLocation>
        <location evidence="1 10">Cell outer membrane</location>
        <topology evidence="1 10">Multi-pass membrane protein</topology>
    </subcellularLocation>
</comment>
<evidence type="ECO:0000256" key="6">
    <source>
        <dbReference type="ARBA" id="ARBA00023077"/>
    </source>
</evidence>
<evidence type="ECO:0000256" key="9">
    <source>
        <dbReference type="ARBA" id="ARBA00023237"/>
    </source>
</evidence>
<evidence type="ECO:0000256" key="2">
    <source>
        <dbReference type="ARBA" id="ARBA00022448"/>
    </source>
</evidence>
<keyword evidence="2 10" id="KW-0813">Transport</keyword>
<dbReference type="InterPro" id="IPR000531">
    <property type="entry name" value="Beta-barrel_TonB"/>
</dbReference>
<keyword evidence="16" id="KW-1185">Reference proteome</keyword>
<sequence length="844" mass="95171">MLKQYIALALMLVFSFSLYAQETKKDVNKLSRDEVLEMTIEDLSNYDLEEIMKIMDIVGASTIEELYELLLNKDVTSASKSEESLFDSPLSTTVLSHDQILASGATCFEEALRMVPGVIVREKTNGNFDVHIRGNDNLPAKNMMLYSENSQTLVMINSRPVFNYSHGGTLWESLPVSFEDVDRIEVVRGPSSALYGPNAVSGVINIITADITKETPLVSGNVKAGNLNSYIGDIAFRKQINDKFGFGVTANYETRDRENDKIYVYNGLTQNTTTGEYEPKYRLDSQPTANGYYSMDEIRRLYVVDGENTYKVFPEKGETGTFDNGEIITIYGPDDIFLHPENAKERYAVNGYVELSPNKSTNINITGGYQHSDVLTSTMGDMPTPYSGKISKTGYIDLRASIKDFSFQANYNGGDIDFMTGNEGFELDLHQYNATAEYNLKLNKIAIRPGLNYQHISYDDSPYILSEGRGYLNGQKDIEIMAGSLRLDYKPTDNLRLIAALRTEKYNHPDDFYTSWQFVGSYKLNDNHIFRAVYSRANQSSFLVNAHSNYTWNLINRSFPKIMQFNGNKEYDLLTTDMFELGYRIRPAKNILVDLEAFYNTSNNFGALMPSNTSLAVFNPFDVINGVALPDVNAHVTMEYQNTDLKSKQKGLSMSIDWVISEKLIANAHFTYQQTKLDNYNKVSRDEVIAHQAGTLMYDPDLENKISIAMNNYGAGVLGGTIDPTQVEYVIATTTSNYPTNIKNDYEHKSTPSYFGGFSLTYRPIEKLEILPNAYFYGDQTFENQYGAIDIDSKFIFNTTVNYKATDKLTLSLSGKNLLGNDSQEFAYMDNIPTMVYIGASFKF</sequence>
<keyword evidence="4 10" id="KW-0812">Transmembrane</keyword>
<gene>
    <name evidence="15" type="ORF">OM074_20640</name>
</gene>
<reference evidence="15" key="1">
    <citation type="submission" date="2022-10" db="EMBL/GenBank/DDBJ databases">
        <authorList>
            <person name="Yu W.X."/>
        </authorList>
    </citation>
    <scope>NUCLEOTIDE SEQUENCE</scope>
    <source>
        <strain evidence="15">D04</strain>
    </source>
</reference>
<evidence type="ECO:0000256" key="7">
    <source>
        <dbReference type="ARBA" id="ARBA00023136"/>
    </source>
</evidence>
<evidence type="ECO:0000256" key="10">
    <source>
        <dbReference type="PROSITE-ProRule" id="PRU01360"/>
    </source>
</evidence>
<dbReference type="InterPro" id="IPR037066">
    <property type="entry name" value="Plug_dom_sf"/>
</dbReference>
<dbReference type="Pfam" id="PF07715">
    <property type="entry name" value="Plug"/>
    <property type="match status" value="1"/>
</dbReference>
<dbReference type="AlphaFoldDB" id="A0AAE3SM24"/>
<keyword evidence="7 10" id="KW-0472">Membrane</keyword>
<organism evidence="15 16">
    <name type="scientific">Plebeiibacterium marinum</name>
    <dbReference type="NCBI Taxonomy" id="2992111"/>
    <lineage>
        <taxon>Bacteria</taxon>
        <taxon>Pseudomonadati</taxon>
        <taxon>Bacteroidota</taxon>
        <taxon>Bacteroidia</taxon>
        <taxon>Marinilabiliales</taxon>
        <taxon>Marinilabiliaceae</taxon>
        <taxon>Plebeiibacterium</taxon>
    </lineage>
</organism>
<keyword evidence="3 10" id="KW-1134">Transmembrane beta strand</keyword>
<keyword evidence="5 12" id="KW-0732">Signal</keyword>
<dbReference type="PANTHER" id="PTHR30069">
    <property type="entry name" value="TONB-DEPENDENT OUTER MEMBRANE RECEPTOR"/>
    <property type="match status" value="1"/>
</dbReference>
<dbReference type="RefSeq" id="WP_301202586.1">
    <property type="nucleotide sequence ID" value="NZ_JAPDPI010000082.1"/>
</dbReference>
<feature type="chain" id="PRO_5042211619" evidence="12">
    <location>
        <begin position="21"/>
        <end position="844"/>
    </location>
</feature>
<evidence type="ECO:0000256" key="4">
    <source>
        <dbReference type="ARBA" id="ARBA00022692"/>
    </source>
</evidence>
<name>A0AAE3SM24_9BACT</name>
<dbReference type="SUPFAM" id="SSF56935">
    <property type="entry name" value="Porins"/>
    <property type="match status" value="1"/>
</dbReference>
<keyword evidence="8 15" id="KW-0675">Receptor</keyword>